<dbReference type="Proteomes" id="UP000002368">
    <property type="component" value="Chromosome"/>
</dbReference>
<evidence type="ECO:0008006" key="3">
    <source>
        <dbReference type="Google" id="ProtNLM"/>
    </source>
</evidence>
<dbReference type="EMBL" id="CP002017">
    <property type="protein sequence ID" value="ADG06503.1"/>
    <property type="molecule type" value="Genomic_DNA"/>
</dbReference>
<dbReference type="AlphaFoldDB" id="D5WQ94"/>
<dbReference type="PANTHER" id="PTHR38453:SF1">
    <property type="entry name" value="CYTOPLASMIC PROTEIN"/>
    <property type="match status" value="1"/>
</dbReference>
<protein>
    <recommendedName>
        <fullName evidence="3">YbdD/YjiX family protein</fullName>
    </recommendedName>
</protein>
<dbReference type="InterPro" id="IPR007423">
    <property type="entry name" value="Sel_put"/>
</dbReference>
<sequence length="66" mass="7915">MVKSSVEDWLCKLRTNVKTVFGMPDYEAYLERHQRVHPEKPPLSRQEFYTQYLKDRYDSGSPTRCC</sequence>
<gene>
    <name evidence="1" type="ordered locus">Btus_1803</name>
</gene>
<evidence type="ECO:0000313" key="2">
    <source>
        <dbReference type="Proteomes" id="UP000002368"/>
    </source>
</evidence>
<dbReference type="STRING" id="562970.Btus_1803"/>
<accession>D5WQ94</accession>
<dbReference type="eggNOG" id="COG2879">
    <property type="taxonomic scope" value="Bacteria"/>
</dbReference>
<reference evidence="1 2" key="1">
    <citation type="journal article" date="2011" name="Stand. Genomic Sci.">
        <title>Complete genome sequence of the thermophilic, hydrogen-oxidizing Bacillus tusciae type strain (T2) and reclassification in the new genus, Kyrpidia gen. nov. as Kyrpidia tusciae comb. nov. and emendation of the family Alicyclobacillaceae da Costa and Rainey, 2010.</title>
        <authorList>
            <person name="Klenk H.P."/>
            <person name="Lapidus A."/>
            <person name="Chertkov O."/>
            <person name="Copeland A."/>
            <person name="Del Rio T.G."/>
            <person name="Nolan M."/>
            <person name="Lucas S."/>
            <person name="Chen F."/>
            <person name="Tice H."/>
            <person name="Cheng J.F."/>
            <person name="Han C."/>
            <person name="Bruce D."/>
            <person name="Goodwin L."/>
            <person name="Pitluck S."/>
            <person name="Pati A."/>
            <person name="Ivanova N."/>
            <person name="Mavromatis K."/>
            <person name="Daum C."/>
            <person name="Chen A."/>
            <person name="Palaniappan K."/>
            <person name="Chang Y.J."/>
            <person name="Land M."/>
            <person name="Hauser L."/>
            <person name="Jeffries C.D."/>
            <person name="Detter J.C."/>
            <person name="Rohde M."/>
            <person name="Abt B."/>
            <person name="Pukall R."/>
            <person name="Goker M."/>
            <person name="Bristow J."/>
            <person name="Markowitz V."/>
            <person name="Hugenholtz P."/>
            <person name="Eisen J.A."/>
        </authorList>
    </citation>
    <scope>NUCLEOTIDE SEQUENCE [LARGE SCALE GENOMIC DNA]</scope>
    <source>
        <strain evidence="1 2">DSM 2912</strain>
    </source>
</reference>
<dbReference type="PANTHER" id="PTHR38453">
    <property type="entry name" value="CYTOPLASMIC PROTEIN-RELATED"/>
    <property type="match status" value="1"/>
</dbReference>
<dbReference type="Pfam" id="PF04328">
    <property type="entry name" value="Sel_put"/>
    <property type="match status" value="1"/>
</dbReference>
<name>D5WQ94_KYRT2</name>
<dbReference type="HOGENOM" id="CLU_171734_1_0_9"/>
<organism evidence="1 2">
    <name type="scientific">Kyrpidia tusciae (strain DSM 2912 / NBRC 15312 / T2)</name>
    <name type="common">Bacillus tusciae</name>
    <dbReference type="NCBI Taxonomy" id="562970"/>
    <lineage>
        <taxon>Bacteria</taxon>
        <taxon>Bacillati</taxon>
        <taxon>Bacillota</taxon>
        <taxon>Bacilli</taxon>
        <taxon>Bacillales</taxon>
        <taxon>Alicyclobacillaceae</taxon>
        <taxon>Kyrpidia</taxon>
    </lineage>
</organism>
<evidence type="ECO:0000313" key="1">
    <source>
        <dbReference type="EMBL" id="ADG06503.1"/>
    </source>
</evidence>
<keyword evidence="2" id="KW-1185">Reference proteome</keyword>
<proteinExistence type="predicted"/>
<dbReference type="KEGG" id="bts:Btus_1803"/>